<evidence type="ECO:0000313" key="1">
    <source>
        <dbReference type="EMBL" id="DAD75224.1"/>
    </source>
</evidence>
<accession>A0A8S5LZC2</accession>
<protein>
    <submittedName>
        <fullName evidence="1">Uncharacterized protein</fullName>
    </submittedName>
</protein>
<name>A0A8S5LZC2_9CAUD</name>
<proteinExistence type="predicted"/>
<sequence>MLMDYYRTFGILKVTVVPEKIFFCYKTEP</sequence>
<dbReference type="EMBL" id="BK014777">
    <property type="protein sequence ID" value="DAD75224.1"/>
    <property type="molecule type" value="Genomic_DNA"/>
</dbReference>
<reference evidence="1" key="1">
    <citation type="journal article" date="2021" name="Proc. Natl. Acad. Sci. U.S.A.">
        <title>A Catalog of Tens of Thousands of Viruses from Human Metagenomes Reveals Hidden Associations with Chronic Diseases.</title>
        <authorList>
            <person name="Tisza M.J."/>
            <person name="Buck C.B."/>
        </authorList>
    </citation>
    <scope>NUCLEOTIDE SEQUENCE</scope>
    <source>
        <strain evidence="1">CtCsv15</strain>
    </source>
</reference>
<organism evidence="1">
    <name type="scientific">Siphoviridae sp. ctCsv15</name>
    <dbReference type="NCBI Taxonomy" id="2826195"/>
    <lineage>
        <taxon>Viruses</taxon>
        <taxon>Duplodnaviria</taxon>
        <taxon>Heunggongvirae</taxon>
        <taxon>Uroviricota</taxon>
        <taxon>Caudoviricetes</taxon>
    </lineage>
</organism>